<dbReference type="InterPro" id="IPR012341">
    <property type="entry name" value="6hp_glycosidase-like_sf"/>
</dbReference>
<dbReference type="Gene3D" id="1.50.10.10">
    <property type="match status" value="1"/>
</dbReference>
<reference evidence="2 3" key="1">
    <citation type="journal article" date="2020" name="Cell Host Microbe">
        <title>Functional and Genomic Variation between Human-Derived Isolates of Lachnospiraceae Reveals Inter- and Intra-Species Diversity.</title>
        <authorList>
            <person name="Sorbara M.T."/>
            <person name="Littmann E.R."/>
            <person name="Fontana E."/>
            <person name="Moody T.U."/>
            <person name="Kohout C.E."/>
            <person name="Gjonbalaj M."/>
            <person name="Eaton V."/>
            <person name="Seok R."/>
            <person name="Leiner I.M."/>
            <person name="Pamer E.G."/>
        </authorList>
    </citation>
    <scope>NUCLEOTIDE SEQUENCE [LARGE SCALE GENOMIC DNA]</scope>
    <source>
        <strain evidence="2 3">MSK.17.74</strain>
    </source>
</reference>
<gene>
    <name evidence="2" type="ORF">G5B17_10695</name>
</gene>
<dbReference type="Proteomes" id="UP001644719">
    <property type="component" value="Unassembled WGS sequence"/>
</dbReference>
<dbReference type="InterPro" id="IPR013780">
    <property type="entry name" value="Glyco_hydro_b"/>
</dbReference>
<dbReference type="PANTHER" id="PTHR31084">
    <property type="entry name" value="ALPHA-L-FUCOSIDASE 2"/>
    <property type="match status" value="1"/>
</dbReference>
<comment type="caution">
    <text evidence="2">The sequence shown here is derived from an EMBL/GenBank/DDBJ whole genome shotgun (WGS) entry which is preliminary data.</text>
</comment>
<evidence type="ECO:0000259" key="1">
    <source>
        <dbReference type="Pfam" id="PF22124"/>
    </source>
</evidence>
<sequence>MVVERNRAVFTEAPTAVPDGNVDVSGGGRWKIWQNAGTKIDAPILGNGDLLAAVAGDGRYPQFWFTTNDFWQMESAANWEFFHDNSSAKCDPAVSGGSPRPVGRMVFDIPAMEGARWYTEQEFAMGETITILTNSAGEKCSLRSWVAADENILVVEFESETDLDVEFDFYFPDETGKGCEKAVDVWGSGESENVQNGMFVGLVTGRPLQVKKTGGGIVSGYRQFSDHVDIPTKVGFAGGFLKETKVIGGVESLASLKKGSIIFTEESGNKSNKAVFTEPSAGNGILKNAEAVKAFGNTGKLSDRSTHKKIKAGKRATFVLPVRSWAKCSRPYEYAFSRARWITEKDVETLHERHRAWWKKFWSVSEISLDDPVIEQRYYLSKYMLASVARDPEYPPNILGISTFDRPAWNGNYKINYNHQSPYLNLMVSGHFQQSDPHDAPYLKLMEISDEMCKRLLHHEGLYYPLGLGPHGLVSEALLLHMKSPAIHGALNMIYRYGITEDEAYAQKVYPYLRGVADFWEKDLVCRDGVYHVVGDGMHERTDGNIRDNGVPEDPVNTLGYLKTFFTWMPRISEALDLDEKKREKWLEIAENLAPYPKGTIREIQENPTLWKEVDVKLEDLLPEEMLDKEIYYDEGIGGKWSFHFPGNVMQIYPGNAIGLGSAPEELEVARNTVQIHALVENALGELEYRKALEEAEFADKDNANNLLFNSNGELENGEAYSNGMESGGVKNPHFYKAGAFNASNLSCLFFTAAVRVGYAPEIIWKEMRDMILNRGIPNGFLKENPHGIEQLNTIPDAIQEMMLQSCEGMIRIFPVWPRAEHPNAFFRNFRAWGGLEVSAALKDGEVERVSILSHKGHPCRVENPWPGKSVKVSYEYGRPDEVHFGEYLNIELYKEEHAELFRI</sequence>
<dbReference type="SUPFAM" id="SSF48208">
    <property type="entry name" value="Six-hairpin glycosidases"/>
    <property type="match status" value="1"/>
</dbReference>
<dbReference type="PANTHER" id="PTHR31084:SF0">
    <property type="entry name" value="ALPHA-L-FUCOSIDASE 2"/>
    <property type="match status" value="1"/>
</dbReference>
<dbReference type="Gene3D" id="2.60.40.1180">
    <property type="entry name" value="Golgi alpha-mannosidase II"/>
    <property type="match status" value="1"/>
</dbReference>
<dbReference type="InterPro" id="IPR054363">
    <property type="entry name" value="GH95_cat"/>
</dbReference>
<proteinExistence type="predicted"/>
<dbReference type="EMBL" id="JAAITS010000028">
    <property type="protein sequence ID" value="NSG85885.1"/>
    <property type="molecule type" value="Genomic_DNA"/>
</dbReference>
<feature type="domain" description="Glycosyl hydrolase family 95 catalytic" evidence="1">
    <location>
        <begin position="370"/>
        <end position="713"/>
    </location>
</feature>
<dbReference type="Pfam" id="PF22124">
    <property type="entry name" value="Glyco_hydro_95_cat"/>
    <property type="match status" value="1"/>
</dbReference>
<evidence type="ECO:0000313" key="2">
    <source>
        <dbReference type="EMBL" id="NSG85885.1"/>
    </source>
</evidence>
<keyword evidence="3" id="KW-1185">Reference proteome</keyword>
<dbReference type="InterPro" id="IPR008928">
    <property type="entry name" value="6-hairpin_glycosidase_sf"/>
</dbReference>
<name>A0ABX2H983_9FIRM</name>
<accession>A0ABX2H983</accession>
<organism evidence="2 3">
    <name type="scientific">Blautia faecis</name>
    <dbReference type="NCBI Taxonomy" id="871665"/>
    <lineage>
        <taxon>Bacteria</taxon>
        <taxon>Bacillati</taxon>
        <taxon>Bacillota</taxon>
        <taxon>Clostridia</taxon>
        <taxon>Lachnospirales</taxon>
        <taxon>Lachnospiraceae</taxon>
        <taxon>Blautia</taxon>
    </lineage>
</organism>
<evidence type="ECO:0000313" key="3">
    <source>
        <dbReference type="Proteomes" id="UP001644719"/>
    </source>
</evidence>
<protein>
    <recommendedName>
        <fullName evidence="1">Glycosyl hydrolase family 95 catalytic domain-containing protein</fullName>
    </recommendedName>
</protein>